<keyword evidence="2" id="KW-1185">Reference proteome</keyword>
<name>A0A6V8MFM9_9BACT</name>
<evidence type="ECO:0000313" key="1">
    <source>
        <dbReference type="EMBL" id="GFO58752.1"/>
    </source>
</evidence>
<protein>
    <submittedName>
        <fullName evidence="1">Uncharacterized protein</fullName>
    </submittedName>
</protein>
<proteinExistence type="predicted"/>
<gene>
    <name evidence="1" type="ORF">GMST_10770</name>
</gene>
<reference evidence="2" key="1">
    <citation type="submission" date="2020-06" db="EMBL/GenBank/DDBJ databases">
        <title>Draft genomic sequence of Geomonas sp. Red330.</title>
        <authorList>
            <person name="Itoh H."/>
            <person name="Zhenxing X."/>
            <person name="Ushijima N."/>
            <person name="Masuda Y."/>
            <person name="Shiratori Y."/>
            <person name="Senoo K."/>
        </authorList>
    </citation>
    <scope>NUCLEOTIDE SEQUENCE [LARGE SCALE GENOMIC DNA]</scope>
    <source>
        <strain evidence="2">Red330</strain>
    </source>
</reference>
<accession>A0A6V8MFM9</accession>
<comment type="caution">
    <text evidence="1">The sequence shown here is derived from an EMBL/GenBank/DDBJ whole genome shotgun (WGS) entry which is preliminary data.</text>
</comment>
<dbReference type="EMBL" id="BLXX01000002">
    <property type="protein sequence ID" value="GFO58752.1"/>
    <property type="molecule type" value="Genomic_DNA"/>
</dbReference>
<dbReference type="RefSeq" id="WP_183353601.1">
    <property type="nucleotide sequence ID" value="NZ_BLXX01000002.1"/>
</dbReference>
<sequence length="326" mass="36578">MVVYIKKGDKTHYLSGDLVPQVGVLFVDMLTMTLDIPEKDHGTVIAKFQKAKENGDGKWIKKTAYQFCLKLSGVDEADILVECCPTTSKNDKNSYRFIRIEFNPAKVNLPNLRKNIDFIIPGGYALLMKQGIVTRIDLTVDASYLDATDVVAMNPKVKVERHYAKNGTIETKYLGASSSNKQTVLYDKVAHLKHLNAKKEKALKTPLPPHNIFRIEQRLLKLNCTLNAVASLPNPFTDLTLIAYPGAKLTDAYSPLWTLFLSACRFEGVNAALQHLSPEHQEEFKRRLHKEGRSDWWKPGKVWEGVSAAIKVILTVKSNSPSSLKP</sequence>
<organism evidence="1 2">
    <name type="scientific">Geomonas silvestris</name>
    <dbReference type="NCBI Taxonomy" id="2740184"/>
    <lineage>
        <taxon>Bacteria</taxon>
        <taxon>Pseudomonadati</taxon>
        <taxon>Thermodesulfobacteriota</taxon>
        <taxon>Desulfuromonadia</taxon>
        <taxon>Geobacterales</taxon>
        <taxon>Geobacteraceae</taxon>
        <taxon>Geomonas</taxon>
    </lineage>
</organism>
<dbReference type="Proteomes" id="UP000556026">
    <property type="component" value="Unassembled WGS sequence"/>
</dbReference>
<dbReference type="AlphaFoldDB" id="A0A6V8MFM9"/>
<evidence type="ECO:0000313" key="2">
    <source>
        <dbReference type="Proteomes" id="UP000556026"/>
    </source>
</evidence>